<comment type="similarity">
    <text evidence="2">Belongs to the TAF8 family.</text>
</comment>
<evidence type="ECO:0000256" key="5">
    <source>
        <dbReference type="ARBA" id="ARBA00023163"/>
    </source>
</evidence>
<evidence type="ECO:0000256" key="1">
    <source>
        <dbReference type="ARBA" id="ARBA00004123"/>
    </source>
</evidence>
<evidence type="ECO:0000256" key="2">
    <source>
        <dbReference type="ARBA" id="ARBA00008767"/>
    </source>
</evidence>
<evidence type="ECO:0000313" key="11">
    <source>
        <dbReference type="Proteomes" id="UP000521943"/>
    </source>
</evidence>
<dbReference type="Gene3D" id="1.10.20.10">
    <property type="entry name" value="Histone, subunit A"/>
    <property type="match status" value="1"/>
</dbReference>
<dbReference type="PANTHER" id="PTHR46469:SF1">
    <property type="entry name" value="TRANSCRIPTION INITIATION FACTOR TFIID SUBUNIT 8"/>
    <property type="match status" value="1"/>
</dbReference>
<name>A0A8H6IE35_9AGAR</name>
<dbReference type="CDD" id="cd08049">
    <property type="entry name" value="TAF8"/>
    <property type="match status" value="1"/>
</dbReference>
<comment type="caution">
    <text evidence="10">The sequence shown here is derived from an EMBL/GenBank/DDBJ whole genome shotgun (WGS) entry which is preliminary data.</text>
</comment>
<evidence type="ECO:0000256" key="6">
    <source>
        <dbReference type="ARBA" id="ARBA00023242"/>
    </source>
</evidence>
<dbReference type="GO" id="GO:0046982">
    <property type="term" value="F:protein heterodimerization activity"/>
    <property type="evidence" value="ECO:0007669"/>
    <property type="project" value="InterPro"/>
</dbReference>
<dbReference type="PANTHER" id="PTHR46469">
    <property type="entry name" value="TRANSCRIPTION INITIATION FACTOR TFIID SUBUNIT 8"/>
    <property type="match status" value="1"/>
</dbReference>
<organism evidence="10 11">
    <name type="scientific">Ephemerocybe angulata</name>
    <dbReference type="NCBI Taxonomy" id="980116"/>
    <lineage>
        <taxon>Eukaryota</taxon>
        <taxon>Fungi</taxon>
        <taxon>Dikarya</taxon>
        <taxon>Basidiomycota</taxon>
        <taxon>Agaricomycotina</taxon>
        <taxon>Agaricomycetes</taxon>
        <taxon>Agaricomycetidae</taxon>
        <taxon>Agaricales</taxon>
        <taxon>Agaricineae</taxon>
        <taxon>Psathyrellaceae</taxon>
        <taxon>Ephemerocybe</taxon>
    </lineage>
</organism>
<evidence type="ECO:0000259" key="9">
    <source>
        <dbReference type="Pfam" id="PF10406"/>
    </source>
</evidence>
<proteinExistence type="inferred from homology"/>
<dbReference type="Proteomes" id="UP000521943">
    <property type="component" value="Unassembled WGS sequence"/>
</dbReference>
<dbReference type="GO" id="GO:0005669">
    <property type="term" value="C:transcription factor TFIID complex"/>
    <property type="evidence" value="ECO:0007669"/>
    <property type="project" value="InterPro"/>
</dbReference>
<dbReference type="Pfam" id="PF10406">
    <property type="entry name" value="TAF8_C"/>
    <property type="match status" value="1"/>
</dbReference>
<keyword evidence="11" id="KW-1185">Reference proteome</keyword>
<sequence>MYQPQHESPPPPSSSSAAVAQVAASAAYLNQYYASAYNTPTPPLDPNAAVSVAGPIVAPGALSYYAFNPAAAQTPREAVPTPAEPTVTPQVADAALRKLVTLELRNAGFERADAGTVGRLEVEVQAFVQQLFLRAHEYANLANRAGAIAPDVLKACEEHYMPMDELKEVERRSRRKKRKLNPVNIETVLVPPKSRSPSPDLLDSDEEGTTPAVPLTLRALPSHFPSLPPKHTYMKTPVSPPKKAALPSLEKKLKTAGLVQKSLQNLLTATEENTNNEDAELLGHIVNWETGLHPRKRWKIGK</sequence>
<protein>
    <recommendedName>
        <fullName evidence="3">Transcription initiation factor TFIID subunit 8</fullName>
    </recommendedName>
</protein>
<gene>
    <name evidence="10" type="ORF">DFP72DRAFT_560518</name>
</gene>
<dbReference type="InterPro" id="IPR006565">
    <property type="entry name" value="BTP"/>
</dbReference>
<evidence type="ECO:0000256" key="4">
    <source>
        <dbReference type="ARBA" id="ARBA00023015"/>
    </source>
</evidence>
<dbReference type="AlphaFoldDB" id="A0A8H6IE35"/>
<feature type="region of interest" description="Disordered" evidence="7">
    <location>
        <begin position="169"/>
        <end position="209"/>
    </location>
</feature>
<dbReference type="OrthoDB" id="2193813at2759"/>
<dbReference type="GO" id="GO:0006367">
    <property type="term" value="P:transcription initiation at RNA polymerase II promoter"/>
    <property type="evidence" value="ECO:0007669"/>
    <property type="project" value="TreeGrafter"/>
</dbReference>
<keyword evidence="4" id="KW-0805">Transcription regulation</keyword>
<evidence type="ECO:0000256" key="7">
    <source>
        <dbReference type="SAM" id="MobiDB-lite"/>
    </source>
</evidence>
<feature type="domain" description="Transcription factor TFIID subunit 8 C-terminal" evidence="9">
    <location>
        <begin position="220"/>
        <end position="266"/>
    </location>
</feature>
<evidence type="ECO:0000256" key="3">
    <source>
        <dbReference type="ARBA" id="ARBA00017307"/>
    </source>
</evidence>
<dbReference type="InterPro" id="IPR009072">
    <property type="entry name" value="Histone-fold"/>
</dbReference>
<dbReference type="InterPro" id="IPR019473">
    <property type="entry name" value="TFIID_su8_C"/>
</dbReference>
<feature type="compositionally biased region" description="Low complexity" evidence="7">
    <location>
        <begin position="191"/>
        <end position="201"/>
    </location>
</feature>
<evidence type="ECO:0000313" key="10">
    <source>
        <dbReference type="EMBL" id="KAF6762563.1"/>
    </source>
</evidence>
<dbReference type="EMBL" id="JACGCI010000007">
    <property type="protein sequence ID" value="KAF6762563.1"/>
    <property type="molecule type" value="Genomic_DNA"/>
</dbReference>
<feature type="domain" description="Bromodomain associated" evidence="8">
    <location>
        <begin position="92"/>
        <end position="155"/>
    </location>
</feature>
<evidence type="ECO:0000259" key="8">
    <source>
        <dbReference type="Pfam" id="PF07524"/>
    </source>
</evidence>
<keyword evidence="6" id="KW-0539">Nucleus</keyword>
<accession>A0A8H6IE35</accession>
<keyword evidence="5" id="KW-0804">Transcription</keyword>
<dbReference type="InterPro" id="IPR037818">
    <property type="entry name" value="TAF8"/>
</dbReference>
<reference evidence="10 11" key="1">
    <citation type="submission" date="2020-07" db="EMBL/GenBank/DDBJ databases">
        <title>Comparative genomics of pyrophilous fungi reveals a link between fire events and developmental genes.</title>
        <authorList>
            <consortium name="DOE Joint Genome Institute"/>
            <person name="Steindorff A.S."/>
            <person name="Carver A."/>
            <person name="Calhoun S."/>
            <person name="Stillman K."/>
            <person name="Liu H."/>
            <person name="Lipzen A."/>
            <person name="Pangilinan J."/>
            <person name="Labutti K."/>
            <person name="Bruns T.D."/>
            <person name="Grigoriev I.V."/>
        </authorList>
    </citation>
    <scope>NUCLEOTIDE SEQUENCE [LARGE SCALE GENOMIC DNA]</scope>
    <source>
        <strain evidence="10 11">CBS 144469</strain>
    </source>
</reference>
<comment type="subcellular location">
    <subcellularLocation>
        <location evidence="1">Nucleus</location>
    </subcellularLocation>
</comment>
<dbReference type="CDD" id="cd00076">
    <property type="entry name" value="HFD_SF"/>
    <property type="match status" value="1"/>
</dbReference>
<dbReference type="Pfam" id="PF07524">
    <property type="entry name" value="Bromo_TP"/>
    <property type="match status" value="1"/>
</dbReference>